<comment type="caution">
    <text evidence="3">The sequence shown here is derived from an EMBL/GenBank/DDBJ whole genome shotgun (WGS) entry which is preliminary data.</text>
</comment>
<dbReference type="AlphaFoldDB" id="A0AAE0N505"/>
<organism evidence="3 4">
    <name type="scientific">Podospora didyma</name>
    <dbReference type="NCBI Taxonomy" id="330526"/>
    <lineage>
        <taxon>Eukaryota</taxon>
        <taxon>Fungi</taxon>
        <taxon>Dikarya</taxon>
        <taxon>Ascomycota</taxon>
        <taxon>Pezizomycotina</taxon>
        <taxon>Sordariomycetes</taxon>
        <taxon>Sordariomycetidae</taxon>
        <taxon>Sordariales</taxon>
        <taxon>Podosporaceae</taxon>
        <taxon>Podospora</taxon>
    </lineage>
</organism>
<evidence type="ECO:0000256" key="1">
    <source>
        <dbReference type="SAM" id="SignalP"/>
    </source>
</evidence>
<reference evidence="3" key="2">
    <citation type="submission" date="2023-06" db="EMBL/GenBank/DDBJ databases">
        <authorList>
            <consortium name="Lawrence Berkeley National Laboratory"/>
            <person name="Haridas S."/>
            <person name="Hensen N."/>
            <person name="Bonometti L."/>
            <person name="Westerberg I."/>
            <person name="Brannstrom I.O."/>
            <person name="Guillou S."/>
            <person name="Cros-Aarteil S."/>
            <person name="Calhoun S."/>
            <person name="Kuo A."/>
            <person name="Mondo S."/>
            <person name="Pangilinan J."/>
            <person name="Riley R."/>
            <person name="LaButti K."/>
            <person name="Andreopoulos B."/>
            <person name="Lipzen A."/>
            <person name="Chen C."/>
            <person name="Yanf M."/>
            <person name="Daum C."/>
            <person name="Ng V."/>
            <person name="Clum A."/>
            <person name="Steindorff A."/>
            <person name="Ohm R."/>
            <person name="Martin F."/>
            <person name="Silar P."/>
            <person name="Natvig D."/>
            <person name="Lalanne C."/>
            <person name="Gautier V."/>
            <person name="Ament-velasquez S.L."/>
            <person name="Kruys A."/>
            <person name="Hutchinson M.I."/>
            <person name="Powell A.J."/>
            <person name="Barry K."/>
            <person name="Miller A.N."/>
            <person name="Grigoriev I.V."/>
            <person name="Debuchy R."/>
            <person name="Gladieux P."/>
            <person name="Thoren M.H."/>
            <person name="Johannesson H."/>
        </authorList>
    </citation>
    <scope>NUCLEOTIDE SEQUENCE</scope>
    <source>
        <strain evidence="3">CBS 232.78</strain>
    </source>
</reference>
<dbReference type="Proteomes" id="UP001285441">
    <property type="component" value="Unassembled WGS sequence"/>
</dbReference>
<feature type="domain" description="RNase T2-like C-terminal" evidence="2">
    <location>
        <begin position="25"/>
        <end position="100"/>
    </location>
</feature>
<evidence type="ECO:0000259" key="2">
    <source>
        <dbReference type="Pfam" id="PF25488"/>
    </source>
</evidence>
<proteinExistence type="predicted"/>
<dbReference type="EMBL" id="JAULSW010000009">
    <property type="protein sequence ID" value="KAK3370500.1"/>
    <property type="molecule type" value="Genomic_DNA"/>
</dbReference>
<keyword evidence="1" id="KW-0732">Signal</keyword>
<reference evidence="3" key="1">
    <citation type="journal article" date="2023" name="Mol. Phylogenet. Evol.">
        <title>Genome-scale phylogeny and comparative genomics of the fungal order Sordariales.</title>
        <authorList>
            <person name="Hensen N."/>
            <person name="Bonometti L."/>
            <person name="Westerberg I."/>
            <person name="Brannstrom I.O."/>
            <person name="Guillou S."/>
            <person name="Cros-Aarteil S."/>
            <person name="Calhoun S."/>
            <person name="Haridas S."/>
            <person name="Kuo A."/>
            <person name="Mondo S."/>
            <person name="Pangilinan J."/>
            <person name="Riley R."/>
            <person name="LaButti K."/>
            <person name="Andreopoulos B."/>
            <person name="Lipzen A."/>
            <person name="Chen C."/>
            <person name="Yan M."/>
            <person name="Daum C."/>
            <person name="Ng V."/>
            <person name="Clum A."/>
            <person name="Steindorff A."/>
            <person name="Ohm R.A."/>
            <person name="Martin F."/>
            <person name="Silar P."/>
            <person name="Natvig D.O."/>
            <person name="Lalanne C."/>
            <person name="Gautier V."/>
            <person name="Ament-Velasquez S.L."/>
            <person name="Kruys A."/>
            <person name="Hutchinson M.I."/>
            <person name="Powell A.J."/>
            <person name="Barry K."/>
            <person name="Miller A.N."/>
            <person name="Grigoriev I.V."/>
            <person name="Debuchy R."/>
            <person name="Gladieux P."/>
            <person name="Hiltunen Thoren M."/>
            <person name="Johannesson H."/>
        </authorList>
    </citation>
    <scope>NUCLEOTIDE SEQUENCE</scope>
    <source>
        <strain evidence="3">CBS 232.78</strain>
    </source>
</reference>
<evidence type="ECO:0000313" key="3">
    <source>
        <dbReference type="EMBL" id="KAK3370500.1"/>
    </source>
</evidence>
<dbReference type="Pfam" id="PF25488">
    <property type="entry name" value="RNaseT2L_C"/>
    <property type="match status" value="1"/>
</dbReference>
<name>A0AAE0N505_9PEZI</name>
<sequence length="160" mass="17171">MVSFTSLLSLALAAGGLAAAKPTSFNGTGQIRTLWAYGDHSDLGCLTSAGLWTTDESLCGKFDAKRTNESPVMFTLASVEGPCQIYGKFSCAKGNEPYIFGLWPWGNSVPGVECLRWGQYGLMASSGPRNPPLPTDPPQELHLTSASEEQKYVWLTFGSV</sequence>
<keyword evidence="4" id="KW-1185">Reference proteome</keyword>
<feature type="signal peptide" evidence="1">
    <location>
        <begin position="1"/>
        <end position="20"/>
    </location>
</feature>
<feature type="chain" id="PRO_5042117886" description="RNase T2-like C-terminal domain-containing protein" evidence="1">
    <location>
        <begin position="21"/>
        <end position="160"/>
    </location>
</feature>
<dbReference type="InterPro" id="IPR057328">
    <property type="entry name" value="RNaseT2L_C"/>
</dbReference>
<accession>A0AAE0N505</accession>
<protein>
    <recommendedName>
        <fullName evidence="2">RNase T2-like C-terminal domain-containing protein</fullName>
    </recommendedName>
</protein>
<evidence type="ECO:0000313" key="4">
    <source>
        <dbReference type="Proteomes" id="UP001285441"/>
    </source>
</evidence>
<gene>
    <name evidence="3" type="ORF">B0H63DRAFT_317514</name>
</gene>